<feature type="region of interest" description="Disordered" evidence="1">
    <location>
        <begin position="1"/>
        <end position="47"/>
    </location>
</feature>
<evidence type="ECO:0000256" key="1">
    <source>
        <dbReference type="SAM" id="MobiDB-lite"/>
    </source>
</evidence>
<evidence type="ECO:0000313" key="2">
    <source>
        <dbReference type="EMBL" id="PJF30490.1"/>
    </source>
</evidence>
<sequence length="139" mass="15714">MATEPNDPTRTLPPEPPEIEALDAESPDPIAPLPPPPSYESPAPSLPVTHFYQPERFACLRCGSTNLARGYIVEFGGQRFEQARFAPRRVPLKWLNSLFNLRPWRKLLRLEAIACRDCGAVLLTVDPEALRRVERVRDV</sequence>
<organism evidence="2 3">
    <name type="scientific">Candidatus Thermofonsia Clade 1 bacterium</name>
    <dbReference type="NCBI Taxonomy" id="2364210"/>
    <lineage>
        <taxon>Bacteria</taxon>
        <taxon>Bacillati</taxon>
        <taxon>Chloroflexota</taxon>
        <taxon>Candidatus Thermofontia</taxon>
        <taxon>Candidatus Thermofonsia Clade 1</taxon>
    </lineage>
</organism>
<feature type="compositionally biased region" description="Acidic residues" evidence="1">
    <location>
        <begin position="17"/>
        <end position="26"/>
    </location>
</feature>
<proteinExistence type="predicted"/>
<dbReference type="AlphaFoldDB" id="A0A2M8NYW3"/>
<evidence type="ECO:0000313" key="3">
    <source>
        <dbReference type="Proteomes" id="UP000228921"/>
    </source>
</evidence>
<dbReference type="Proteomes" id="UP000228921">
    <property type="component" value="Unassembled WGS sequence"/>
</dbReference>
<reference evidence="2 3" key="1">
    <citation type="submission" date="2017-11" db="EMBL/GenBank/DDBJ databases">
        <title>Evolution of Phototrophy in the Chloroflexi Phylum Driven by Horizontal Gene Transfer.</title>
        <authorList>
            <person name="Ward L.M."/>
            <person name="Hemp J."/>
            <person name="Shih P.M."/>
            <person name="Mcglynn S.E."/>
            <person name="Fischer W."/>
        </authorList>
    </citation>
    <scope>NUCLEOTIDE SEQUENCE [LARGE SCALE GENOMIC DNA]</scope>
    <source>
        <strain evidence="2">CP2_2F</strain>
    </source>
</reference>
<accession>A0A2M8NYW3</accession>
<dbReference type="EMBL" id="PGTK01000009">
    <property type="protein sequence ID" value="PJF30490.1"/>
    <property type="molecule type" value="Genomic_DNA"/>
</dbReference>
<protein>
    <submittedName>
        <fullName evidence="2">Uncharacterized protein</fullName>
    </submittedName>
</protein>
<name>A0A2M8NYW3_9CHLR</name>
<comment type="caution">
    <text evidence="2">The sequence shown here is derived from an EMBL/GenBank/DDBJ whole genome shotgun (WGS) entry which is preliminary data.</text>
</comment>
<feature type="compositionally biased region" description="Pro residues" evidence="1">
    <location>
        <begin position="29"/>
        <end position="39"/>
    </location>
</feature>
<gene>
    <name evidence="2" type="ORF">CUN51_07505</name>
</gene>